<accession>A0A8J3A4E6</accession>
<dbReference type="Pfam" id="PF13088">
    <property type="entry name" value="BNR_2"/>
    <property type="match status" value="1"/>
</dbReference>
<dbReference type="InterPro" id="IPR036278">
    <property type="entry name" value="Sialidase_sf"/>
</dbReference>
<dbReference type="SUPFAM" id="SSF50939">
    <property type="entry name" value="Sialidases"/>
    <property type="match status" value="1"/>
</dbReference>
<evidence type="ECO:0000313" key="3">
    <source>
        <dbReference type="EMBL" id="GGI01943.1"/>
    </source>
</evidence>
<sequence length="119" mass="12992">MSWSRDAGKTWSPVAATTLPNPNSGTDAVTLQDGRHLIVYNPTAHNPDTPGKGYRYPLAVAVSNDGLSWARVLTLETEPLPSGYAYPAVIQATDGLVHVTYTHDRKRITHVVIDPEELE</sequence>
<dbReference type="InterPro" id="IPR011040">
    <property type="entry name" value="Sialidase"/>
</dbReference>
<reference evidence="3" key="2">
    <citation type="submission" date="2020-09" db="EMBL/GenBank/DDBJ databases">
        <authorList>
            <person name="Sun Q."/>
            <person name="Zhou Y."/>
        </authorList>
    </citation>
    <scope>NUCLEOTIDE SEQUENCE</scope>
    <source>
        <strain evidence="3">CGMCC 1.14984</strain>
    </source>
</reference>
<evidence type="ECO:0000256" key="1">
    <source>
        <dbReference type="SAM" id="MobiDB-lite"/>
    </source>
</evidence>
<feature type="domain" description="Sialidase" evidence="2">
    <location>
        <begin position="1"/>
        <end position="99"/>
    </location>
</feature>
<feature type="region of interest" description="Disordered" evidence="1">
    <location>
        <begin position="1"/>
        <end position="26"/>
    </location>
</feature>
<gene>
    <name evidence="3" type="ORF">GCM10011355_33770</name>
</gene>
<dbReference type="PANTHER" id="PTHR43752">
    <property type="entry name" value="BNR/ASP-BOX REPEAT FAMILY PROTEIN"/>
    <property type="match status" value="1"/>
</dbReference>
<name>A0A8J3A4E6_9PROT</name>
<proteinExistence type="predicted"/>
<dbReference type="PANTHER" id="PTHR43752:SF2">
    <property type="entry name" value="BNR_ASP-BOX REPEAT FAMILY PROTEIN"/>
    <property type="match status" value="1"/>
</dbReference>
<dbReference type="Gene3D" id="2.120.10.10">
    <property type="match status" value="1"/>
</dbReference>
<dbReference type="Proteomes" id="UP000621856">
    <property type="component" value="Unassembled WGS sequence"/>
</dbReference>
<evidence type="ECO:0000259" key="2">
    <source>
        <dbReference type="Pfam" id="PF13088"/>
    </source>
</evidence>
<dbReference type="EMBL" id="BMGZ01000005">
    <property type="protein sequence ID" value="GGI01943.1"/>
    <property type="molecule type" value="Genomic_DNA"/>
</dbReference>
<comment type="caution">
    <text evidence="3">The sequence shown here is derived from an EMBL/GenBank/DDBJ whole genome shotgun (WGS) entry which is preliminary data.</text>
</comment>
<dbReference type="CDD" id="cd15482">
    <property type="entry name" value="Sialidase_non-viral"/>
    <property type="match status" value="1"/>
</dbReference>
<dbReference type="AlphaFoldDB" id="A0A8J3A4E6"/>
<organism evidence="3 4">
    <name type="scientific">Aquisalinus luteolus</name>
    <dbReference type="NCBI Taxonomy" id="1566827"/>
    <lineage>
        <taxon>Bacteria</taxon>
        <taxon>Pseudomonadati</taxon>
        <taxon>Pseudomonadota</taxon>
        <taxon>Alphaproteobacteria</taxon>
        <taxon>Parvularculales</taxon>
        <taxon>Parvularculaceae</taxon>
        <taxon>Aquisalinus</taxon>
    </lineage>
</organism>
<reference evidence="3" key="1">
    <citation type="journal article" date="2014" name="Int. J. Syst. Evol. Microbiol.">
        <title>Complete genome sequence of Corynebacterium casei LMG S-19264T (=DSM 44701T), isolated from a smear-ripened cheese.</title>
        <authorList>
            <consortium name="US DOE Joint Genome Institute (JGI-PGF)"/>
            <person name="Walter F."/>
            <person name="Albersmeier A."/>
            <person name="Kalinowski J."/>
            <person name="Ruckert C."/>
        </authorList>
    </citation>
    <scope>NUCLEOTIDE SEQUENCE</scope>
    <source>
        <strain evidence="3">CGMCC 1.14984</strain>
    </source>
</reference>
<evidence type="ECO:0000313" key="4">
    <source>
        <dbReference type="Proteomes" id="UP000621856"/>
    </source>
</evidence>
<protein>
    <recommendedName>
        <fullName evidence="2">Sialidase domain-containing protein</fullName>
    </recommendedName>
</protein>